<name>A0A439CXW9_9PEZI</name>
<evidence type="ECO:0000313" key="3">
    <source>
        <dbReference type="Proteomes" id="UP000286045"/>
    </source>
</evidence>
<keyword evidence="1" id="KW-0732">Signal</keyword>
<dbReference type="AlphaFoldDB" id="A0A439CXW9"/>
<evidence type="ECO:0000256" key="1">
    <source>
        <dbReference type="SAM" id="SignalP"/>
    </source>
</evidence>
<evidence type="ECO:0000313" key="2">
    <source>
        <dbReference type="EMBL" id="RWA07074.1"/>
    </source>
</evidence>
<organism evidence="2 3">
    <name type="scientific">Xylaria grammica</name>
    <dbReference type="NCBI Taxonomy" id="363999"/>
    <lineage>
        <taxon>Eukaryota</taxon>
        <taxon>Fungi</taxon>
        <taxon>Dikarya</taxon>
        <taxon>Ascomycota</taxon>
        <taxon>Pezizomycotina</taxon>
        <taxon>Sordariomycetes</taxon>
        <taxon>Xylariomycetidae</taxon>
        <taxon>Xylariales</taxon>
        <taxon>Xylariaceae</taxon>
        <taxon>Xylaria</taxon>
    </lineage>
</organism>
<dbReference type="EMBL" id="RYZI01000285">
    <property type="protein sequence ID" value="RWA07074.1"/>
    <property type="molecule type" value="Genomic_DNA"/>
</dbReference>
<keyword evidence="3" id="KW-1185">Reference proteome</keyword>
<comment type="caution">
    <text evidence="2">The sequence shown here is derived from an EMBL/GenBank/DDBJ whole genome shotgun (WGS) entry which is preliminary data.</text>
</comment>
<dbReference type="Proteomes" id="UP000286045">
    <property type="component" value="Unassembled WGS sequence"/>
</dbReference>
<protein>
    <submittedName>
        <fullName evidence="2">Uncharacterized protein</fullName>
    </submittedName>
</protein>
<sequence length="227" mass="25108">MKVSSTVSSLFVAATATTALADCPILWDDPRDIYGNPGYRKWDPYFDGTGKVHLRVGCTYWRQNYPRDLLDEPPIGCMNEDGLVVPIGDDNCATFNFFGATVQIEDHRVEVLRTANNNYICGANFVGPDGEWGDDGRWGCETEGNGWGGDVIDTFDGDAPLFLAESVGGTISAELFTLWIQDPPASTADTQPLQYRLPDNPWENYTLKAGDGTFPVLIEFVRESYLE</sequence>
<proteinExistence type="predicted"/>
<gene>
    <name evidence="2" type="ORF">EKO27_g8040</name>
</gene>
<feature type="chain" id="PRO_5019293697" evidence="1">
    <location>
        <begin position="22"/>
        <end position="227"/>
    </location>
</feature>
<feature type="signal peptide" evidence="1">
    <location>
        <begin position="1"/>
        <end position="21"/>
    </location>
</feature>
<accession>A0A439CXW9</accession>
<reference evidence="2 3" key="1">
    <citation type="submission" date="2018-12" db="EMBL/GenBank/DDBJ databases">
        <title>Draft genome sequence of Xylaria grammica IHI A82.</title>
        <authorList>
            <person name="Buettner E."/>
            <person name="Kellner H."/>
        </authorList>
    </citation>
    <scope>NUCLEOTIDE SEQUENCE [LARGE SCALE GENOMIC DNA]</scope>
    <source>
        <strain evidence="2 3">IHI A82</strain>
    </source>
</reference>